<evidence type="ECO:0000313" key="5">
    <source>
        <dbReference type="EMBL" id="EFV12153.1"/>
    </source>
</evidence>
<proteinExistence type="inferred from homology"/>
<feature type="domain" description="Alpha/beta hydrolase fold-3" evidence="4">
    <location>
        <begin position="102"/>
        <end position="300"/>
    </location>
</feature>
<protein>
    <recommendedName>
        <fullName evidence="4">Alpha/beta hydrolase fold-3 domain-containing protein</fullName>
    </recommendedName>
</protein>
<organism evidence="5 6">
    <name type="scientific">Segniliparus rugosus (strain ATCC BAA-974 / DSM 45345 / CCUG 50838 / CIP 108380 / JCM 13579 / CDC 945)</name>
    <dbReference type="NCBI Taxonomy" id="679197"/>
    <lineage>
        <taxon>Bacteria</taxon>
        <taxon>Bacillati</taxon>
        <taxon>Actinomycetota</taxon>
        <taxon>Actinomycetes</taxon>
        <taxon>Mycobacteriales</taxon>
        <taxon>Segniliparaceae</taxon>
        <taxon>Segniliparus</taxon>
    </lineage>
</organism>
<dbReference type="eggNOG" id="COG0657">
    <property type="taxonomic scope" value="Bacteria"/>
</dbReference>
<dbReference type="RefSeq" id="WP_007471610.1">
    <property type="nucleotide sequence ID" value="NZ_KI391953.1"/>
</dbReference>
<reference evidence="5 6" key="1">
    <citation type="journal article" date="2011" name="Stand. Genomic Sci.">
        <title>High quality draft genome sequence of Segniliparus rugosus CDC 945(T)= (ATCC BAA-974(T)).</title>
        <authorList>
            <person name="Earl A.M."/>
            <person name="Desjardins C.A."/>
            <person name="Fitzgerald M.G."/>
            <person name="Arachchi H.M."/>
            <person name="Zeng Q."/>
            <person name="Mehta T."/>
            <person name="Griggs A."/>
            <person name="Birren B.W."/>
            <person name="Toney N.C."/>
            <person name="Carr J."/>
            <person name="Posey J."/>
            <person name="Butler W.R."/>
        </authorList>
    </citation>
    <scope>NUCLEOTIDE SEQUENCE [LARGE SCALE GENOMIC DNA]</scope>
    <source>
        <strain evidence="6">ATCC BAA-974 / DSM 45345 / CCUG 50838 / CIP 108380 / JCM 13579 / CDC 945</strain>
    </source>
</reference>
<sequence length="326" mass="35151">MPETGLRVERFGPPSPRAVRINAALRLALRPLLSATLLLLTFLEDWTPVGGRAQLWHAPLRRLLNLAVSPVPSVKGVLRSRLVLRGVPVEQSVPNPSGGATVLYLHGGVFAIAGPGTHRRLAGRLALDSGATVLAADYRMLPQIPFTQIVDDCLAVYRQLLDDSFDPRRIVIAGDSAGGYLAIATALAARDAGLPLPAGIIAIAPWLDLRRSLRGEDSKGEVLIPWRQLQLIVQKFVAPHGPDALASPTDRDLAGLPPVLIQASSTELLFPDAQRLAERLAEAGVPTRFEVWEGQMHVFQALVDANPDARGAVRNLAEFVRHTTEA</sequence>
<name>E5XTY4_SEGRC</name>
<dbReference type="Pfam" id="PF07859">
    <property type="entry name" value="Abhydrolase_3"/>
    <property type="match status" value="1"/>
</dbReference>
<evidence type="ECO:0000256" key="1">
    <source>
        <dbReference type="ARBA" id="ARBA00010515"/>
    </source>
</evidence>
<dbReference type="EMBL" id="ACZI02000001">
    <property type="protein sequence ID" value="EFV12153.1"/>
    <property type="molecule type" value="Genomic_DNA"/>
</dbReference>
<dbReference type="SUPFAM" id="SSF53474">
    <property type="entry name" value="alpha/beta-Hydrolases"/>
    <property type="match status" value="1"/>
</dbReference>
<dbReference type="InterPro" id="IPR013094">
    <property type="entry name" value="AB_hydrolase_3"/>
</dbReference>
<dbReference type="InterPro" id="IPR050300">
    <property type="entry name" value="GDXG_lipolytic_enzyme"/>
</dbReference>
<dbReference type="STRING" id="679197.HMPREF9336_02956"/>
<dbReference type="PROSITE" id="PS01174">
    <property type="entry name" value="LIPASE_GDXG_SER"/>
    <property type="match status" value="1"/>
</dbReference>
<evidence type="ECO:0000313" key="6">
    <source>
        <dbReference type="Proteomes" id="UP000004816"/>
    </source>
</evidence>
<comment type="similarity">
    <text evidence="1">Belongs to the 'GDXG' lipolytic enzyme family.</text>
</comment>
<dbReference type="PANTHER" id="PTHR48081">
    <property type="entry name" value="AB HYDROLASE SUPERFAMILY PROTEIN C4A8.06C"/>
    <property type="match status" value="1"/>
</dbReference>
<dbReference type="Gene3D" id="3.40.50.1820">
    <property type="entry name" value="alpha/beta hydrolase"/>
    <property type="match status" value="1"/>
</dbReference>
<gene>
    <name evidence="5" type="ORF">HMPREF9336_02956</name>
</gene>
<accession>E5XTY4</accession>
<keyword evidence="2" id="KW-0378">Hydrolase</keyword>
<dbReference type="InterPro" id="IPR029058">
    <property type="entry name" value="AB_hydrolase_fold"/>
</dbReference>
<dbReference type="HOGENOM" id="CLU_012494_13_0_11"/>
<evidence type="ECO:0000256" key="2">
    <source>
        <dbReference type="ARBA" id="ARBA00022801"/>
    </source>
</evidence>
<dbReference type="GO" id="GO:0004806">
    <property type="term" value="F:triacylglycerol lipase activity"/>
    <property type="evidence" value="ECO:0007669"/>
    <property type="project" value="TreeGrafter"/>
</dbReference>
<dbReference type="Proteomes" id="UP000004816">
    <property type="component" value="Unassembled WGS sequence"/>
</dbReference>
<keyword evidence="6" id="KW-1185">Reference proteome</keyword>
<dbReference type="InterPro" id="IPR033140">
    <property type="entry name" value="Lipase_GDXG_put_SER_AS"/>
</dbReference>
<evidence type="ECO:0000259" key="4">
    <source>
        <dbReference type="Pfam" id="PF07859"/>
    </source>
</evidence>
<dbReference type="PANTHER" id="PTHR48081:SF30">
    <property type="entry name" value="ACETYL-HYDROLASE LIPR-RELATED"/>
    <property type="match status" value="1"/>
</dbReference>
<dbReference type="AlphaFoldDB" id="E5XTY4"/>
<comment type="caution">
    <text evidence="5">The sequence shown here is derived from an EMBL/GenBank/DDBJ whole genome shotgun (WGS) entry which is preliminary data.</text>
</comment>
<dbReference type="OrthoDB" id="128186at2"/>
<feature type="active site" evidence="3">
    <location>
        <position position="176"/>
    </location>
</feature>
<evidence type="ECO:0000256" key="3">
    <source>
        <dbReference type="PROSITE-ProRule" id="PRU10038"/>
    </source>
</evidence>